<accession>A0A0K1P6F0</accession>
<gene>
    <name evidence="1" type="ORF">STURON_00614</name>
</gene>
<sequence length="85" mass="10309">MYFFISKNLTVEQWLKIIDVCKNEGIRVAELEYRIIKSKILKHSCEICKRIKTKARLVDNYGMKSLIKKRFWKIQKKEMILIIME</sequence>
<dbReference type="PATRIC" id="fig|216946.3.peg.625"/>
<dbReference type="Proteomes" id="UP000067243">
    <property type="component" value="Chromosome"/>
</dbReference>
<protein>
    <recommendedName>
        <fullName evidence="3">Transposase</fullName>
    </recommendedName>
</protein>
<evidence type="ECO:0000313" key="1">
    <source>
        <dbReference type="EMBL" id="AKU79860.1"/>
    </source>
</evidence>
<keyword evidence="2" id="KW-1185">Reference proteome</keyword>
<dbReference type="EMBL" id="CP012328">
    <property type="protein sequence ID" value="AKU79860.1"/>
    <property type="molecule type" value="Genomic_DNA"/>
</dbReference>
<name>A0A0K1P6F0_9MOLU</name>
<proteinExistence type="predicted"/>
<dbReference type="KEGG" id="stur:STURON_00614"/>
<evidence type="ECO:0000313" key="2">
    <source>
        <dbReference type="Proteomes" id="UP000067243"/>
    </source>
</evidence>
<reference evidence="1 2" key="1">
    <citation type="journal article" date="2015" name="Genome Announc.">
        <title>Complete Genome Sequence of Spiroplasma turonicum Strain Tab4cT, a Parasite of a Horse Fly, Haematopota sp. (Diptera: Tabanidae).</title>
        <authorList>
            <person name="Davis R.E."/>
            <person name="Shao J."/>
            <person name="Zhao Y."/>
            <person name="Gasparich G.E."/>
            <person name="Gaynor B.J."/>
            <person name="Donofrio N."/>
        </authorList>
    </citation>
    <scope>NUCLEOTIDE SEQUENCE [LARGE SCALE GENOMIC DNA]</scope>
    <source>
        <strain evidence="1 2">Tab4c</strain>
    </source>
</reference>
<dbReference type="AlphaFoldDB" id="A0A0K1P6F0"/>
<organism evidence="1 2">
    <name type="scientific">Spiroplasma turonicum</name>
    <dbReference type="NCBI Taxonomy" id="216946"/>
    <lineage>
        <taxon>Bacteria</taxon>
        <taxon>Bacillati</taxon>
        <taxon>Mycoplasmatota</taxon>
        <taxon>Mollicutes</taxon>
        <taxon>Entomoplasmatales</taxon>
        <taxon>Spiroplasmataceae</taxon>
        <taxon>Spiroplasma</taxon>
    </lineage>
</organism>
<evidence type="ECO:0008006" key="3">
    <source>
        <dbReference type="Google" id="ProtNLM"/>
    </source>
</evidence>